<evidence type="ECO:0000256" key="1">
    <source>
        <dbReference type="ARBA" id="ARBA00004442"/>
    </source>
</evidence>
<sequence precursor="true">MGLRRSRLWIGFGLACLTGCSTVQTAFTGSADDRPDVPNRASILADNELDEVLLARPSRNTRYLSKKKASLVSLKPRIPASAGVAAQKNDIPALSVNQIERVEHEINARTSKPEPAIGTLTVNGKTYRVQLQEEIVEPATVPEIINTASVNVPPPAPGTLPIADFDQSEFTPAAEDALRLNLPTALSMIGGEHPVVGFAQWRVQEAYARLDQANVLWLPSIQPGFSFDRHDGNLQPSDGSIVDVNRNSFQYGLGAGATGAGTTPVPGLVARFHLADAIFQPEIAEKTAWARGHAVDGALNEQLYKVASAYLELLESEQNLRILEETRNHTAGLAKLTQDYAVTGQGLQADADRMKTELTLDQNRVVTGREKISLASARLSETLSIDSGQAIVPLDFTVVPLELVDPDLDKGTLISTGLANRPELKEAQALVAVACEQYKRQRYAPFIPSVLLGFSSGGFGGGLSDSLNDVGGRYDFDALVTWEIRNLGFGEGAARRETQAQIEQAKFQQIKMLDQVAREISEAQTQVKHRAESIKITREGIKAAEESYQRNLSRIREGQGLPIEVLQSVRALDAARHAYLTSVVQYNQAQFRLQWALGWPVFDPSEPVEDGLRLPQ</sequence>
<evidence type="ECO:0000313" key="9">
    <source>
        <dbReference type="EMBL" id="QDT88719.1"/>
    </source>
</evidence>
<evidence type="ECO:0000256" key="6">
    <source>
        <dbReference type="ARBA" id="ARBA00023136"/>
    </source>
</evidence>
<dbReference type="Gene3D" id="1.20.1600.10">
    <property type="entry name" value="Outer membrane efflux proteins (OEP)"/>
    <property type="match status" value="1"/>
</dbReference>
<dbReference type="AlphaFoldDB" id="A0A517V6U4"/>
<dbReference type="PANTHER" id="PTHR30026">
    <property type="entry name" value="OUTER MEMBRANE PROTEIN TOLC"/>
    <property type="match status" value="1"/>
</dbReference>
<dbReference type="KEGG" id="gax:Pan161_03370"/>
<dbReference type="RefSeq" id="WP_145223868.1">
    <property type="nucleotide sequence ID" value="NZ_CP036343.1"/>
</dbReference>
<dbReference type="InterPro" id="IPR051906">
    <property type="entry name" value="TolC-like"/>
</dbReference>
<dbReference type="Proteomes" id="UP000316855">
    <property type="component" value="Chromosome"/>
</dbReference>
<reference evidence="9 10" key="1">
    <citation type="submission" date="2019-02" db="EMBL/GenBank/DDBJ databases">
        <title>Deep-cultivation of Planctomycetes and their phenomic and genomic characterization uncovers novel biology.</title>
        <authorList>
            <person name="Wiegand S."/>
            <person name="Jogler M."/>
            <person name="Boedeker C."/>
            <person name="Pinto D."/>
            <person name="Vollmers J."/>
            <person name="Rivas-Marin E."/>
            <person name="Kohn T."/>
            <person name="Peeters S.H."/>
            <person name="Heuer A."/>
            <person name="Rast P."/>
            <person name="Oberbeckmann S."/>
            <person name="Bunk B."/>
            <person name="Jeske O."/>
            <person name="Meyerdierks A."/>
            <person name="Storesund J.E."/>
            <person name="Kallscheuer N."/>
            <person name="Luecker S."/>
            <person name="Lage O.M."/>
            <person name="Pohl T."/>
            <person name="Merkel B.J."/>
            <person name="Hornburger P."/>
            <person name="Mueller R.-W."/>
            <person name="Bruemmer F."/>
            <person name="Labrenz M."/>
            <person name="Spormann A.M."/>
            <person name="Op den Camp H."/>
            <person name="Overmann J."/>
            <person name="Amann R."/>
            <person name="Jetten M.S.M."/>
            <person name="Mascher T."/>
            <person name="Medema M.H."/>
            <person name="Devos D.P."/>
            <person name="Kaster A.-K."/>
            <person name="Ovreas L."/>
            <person name="Rohde M."/>
            <person name="Galperin M.Y."/>
            <person name="Jogler C."/>
        </authorList>
    </citation>
    <scope>NUCLEOTIDE SEQUENCE [LARGE SCALE GENOMIC DNA]</scope>
    <source>
        <strain evidence="9 10">Pan161</strain>
    </source>
</reference>
<dbReference type="GO" id="GO:1990281">
    <property type="term" value="C:efflux pump complex"/>
    <property type="evidence" value="ECO:0007669"/>
    <property type="project" value="TreeGrafter"/>
</dbReference>
<evidence type="ECO:0000256" key="5">
    <source>
        <dbReference type="ARBA" id="ARBA00022692"/>
    </source>
</evidence>
<keyword evidence="8" id="KW-0732">Signal</keyword>
<dbReference type="Pfam" id="PF02321">
    <property type="entry name" value="OEP"/>
    <property type="match status" value="1"/>
</dbReference>
<name>A0A517V6U4_9PLAN</name>
<keyword evidence="7" id="KW-0998">Cell outer membrane</keyword>
<gene>
    <name evidence="9" type="ORF">Pan161_03370</name>
</gene>
<dbReference type="InterPro" id="IPR003423">
    <property type="entry name" value="OMP_efflux"/>
</dbReference>
<accession>A0A517V6U4</accession>
<dbReference type="PANTHER" id="PTHR30026:SF20">
    <property type="entry name" value="OUTER MEMBRANE PROTEIN TOLC"/>
    <property type="match status" value="1"/>
</dbReference>
<dbReference type="GO" id="GO:0015562">
    <property type="term" value="F:efflux transmembrane transporter activity"/>
    <property type="evidence" value="ECO:0007669"/>
    <property type="project" value="InterPro"/>
</dbReference>
<proteinExistence type="inferred from homology"/>
<evidence type="ECO:0000256" key="2">
    <source>
        <dbReference type="ARBA" id="ARBA00007613"/>
    </source>
</evidence>
<organism evidence="9 10">
    <name type="scientific">Gimesia algae</name>
    <dbReference type="NCBI Taxonomy" id="2527971"/>
    <lineage>
        <taxon>Bacteria</taxon>
        <taxon>Pseudomonadati</taxon>
        <taxon>Planctomycetota</taxon>
        <taxon>Planctomycetia</taxon>
        <taxon>Planctomycetales</taxon>
        <taxon>Planctomycetaceae</taxon>
        <taxon>Gimesia</taxon>
    </lineage>
</organism>
<feature type="chain" id="PRO_5022077341" evidence="8">
    <location>
        <begin position="27"/>
        <end position="616"/>
    </location>
</feature>
<keyword evidence="4" id="KW-1134">Transmembrane beta strand</keyword>
<dbReference type="EMBL" id="CP036343">
    <property type="protein sequence ID" value="QDT88719.1"/>
    <property type="molecule type" value="Genomic_DNA"/>
</dbReference>
<evidence type="ECO:0000313" key="10">
    <source>
        <dbReference type="Proteomes" id="UP000316855"/>
    </source>
</evidence>
<comment type="similarity">
    <text evidence="2">Belongs to the outer membrane factor (OMF) (TC 1.B.17) family.</text>
</comment>
<dbReference type="GO" id="GO:0015288">
    <property type="term" value="F:porin activity"/>
    <property type="evidence" value="ECO:0007669"/>
    <property type="project" value="TreeGrafter"/>
</dbReference>
<keyword evidence="10" id="KW-1185">Reference proteome</keyword>
<evidence type="ECO:0000256" key="7">
    <source>
        <dbReference type="ARBA" id="ARBA00023237"/>
    </source>
</evidence>
<keyword evidence="3" id="KW-0813">Transport</keyword>
<keyword evidence="6" id="KW-0472">Membrane</keyword>
<evidence type="ECO:0000256" key="4">
    <source>
        <dbReference type="ARBA" id="ARBA00022452"/>
    </source>
</evidence>
<protein>
    <submittedName>
        <fullName evidence="9">Outer membrane efflux protein</fullName>
    </submittedName>
</protein>
<feature type="signal peptide" evidence="8">
    <location>
        <begin position="1"/>
        <end position="26"/>
    </location>
</feature>
<dbReference type="GO" id="GO:0009279">
    <property type="term" value="C:cell outer membrane"/>
    <property type="evidence" value="ECO:0007669"/>
    <property type="project" value="UniProtKB-SubCell"/>
</dbReference>
<evidence type="ECO:0000256" key="8">
    <source>
        <dbReference type="SAM" id="SignalP"/>
    </source>
</evidence>
<comment type="subcellular location">
    <subcellularLocation>
        <location evidence="1">Cell outer membrane</location>
    </subcellularLocation>
</comment>
<dbReference type="SUPFAM" id="SSF56954">
    <property type="entry name" value="Outer membrane efflux proteins (OEP)"/>
    <property type="match status" value="1"/>
</dbReference>
<dbReference type="OrthoDB" id="266724at2"/>
<evidence type="ECO:0000256" key="3">
    <source>
        <dbReference type="ARBA" id="ARBA00022448"/>
    </source>
</evidence>
<keyword evidence="5" id="KW-0812">Transmembrane</keyword>